<evidence type="ECO:0000313" key="2">
    <source>
        <dbReference type="EMBL" id="KAK7836860.1"/>
    </source>
</evidence>
<gene>
    <name evidence="2" type="ORF">CFP56_021946</name>
</gene>
<evidence type="ECO:0000313" key="3">
    <source>
        <dbReference type="Proteomes" id="UP000237347"/>
    </source>
</evidence>
<keyword evidence="1" id="KW-1133">Transmembrane helix</keyword>
<protein>
    <submittedName>
        <fullName evidence="2">Uncharacterized protein</fullName>
    </submittedName>
</protein>
<reference evidence="2 3" key="1">
    <citation type="journal article" date="2018" name="Sci. Data">
        <title>The draft genome sequence of cork oak.</title>
        <authorList>
            <person name="Ramos A.M."/>
            <person name="Usie A."/>
            <person name="Barbosa P."/>
            <person name="Barros P.M."/>
            <person name="Capote T."/>
            <person name="Chaves I."/>
            <person name="Simoes F."/>
            <person name="Abreu I."/>
            <person name="Carrasquinho I."/>
            <person name="Faro C."/>
            <person name="Guimaraes J.B."/>
            <person name="Mendonca D."/>
            <person name="Nobrega F."/>
            <person name="Rodrigues L."/>
            <person name="Saibo N.J.M."/>
            <person name="Varela M.C."/>
            <person name="Egas C."/>
            <person name="Matos J."/>
            <person name="Miguel C.M."/>
            <person name="Oliveira M.M."/>
            <person name="Ricardo C.P."/>
            <person name="Goncalves S."/>
        </authorList>
    </citation>
    <scope>NUCLEOTIDE SEQUENCE [LARGE SCALE GENOMIC DNA]</scope>
    <source>
        <strain evidence="3">cv. HL8</strain>
    </source>
</reference>
<dbReference type="Proteomes" id="UP000237347">
    <property type="component" value="Unassembled WGS sequence"/>
</dbReference>
<keyword evidence="1" id="KW-0812">Transmembrane</keyword>
<accession>A0AAW0KDF4</accession>
<comment type="caution">
    <text evidence="2">The sequence shown here is derived from an EMBL/GenBank/DDBJ whole genome shotgun (WGS) entry which is preliminary data.</text>
</comment>
<proteinExistence type="predicted"/>
<dbReference type="EMBL" id="PKMF04000342">
    <property type="protein sequence ID" value="KAK7836860.1"/>
    <property type="molecule type" value="Genomic_DNA"/>
</dbReference>
<organism evidence="2 3">
    <name type="scientific">Quercus suber</name>
    <name type="common">Cork oak</name>
    <dbReference type="NCBI Taxonomy" id="58331"/>
    <lineage>
        <taxon>Eukaryota</taxon>
        <taxon>Viridiplantae</taxon>
        <taxon>Streptophyta</taxon>
        <taxon>Embryophyta</taxon>
        <taxon>Tracheophyta</taxon>
        <taxon>Spermatophyta</taxon>
        <taxon>Magnoliopsida</taxon>
        <taxon>eudicotyledons</taxon>
        <taxon>Gunneridae</taxon>
        <taxon>Pentapetalae</taxon>
        <taxon>rosids</taxon>
        <taxon>fabids</taxon>
        <taxon>Fagales</taxon>
        <taxon>Fagaceae</taxon>
        <taxon>Quercus</taxon>
    </lineage>
</organism>
<keyword evidence="1" id="KW-0472">Membrane</keyword>
<feature type="transmembrane region" description="Helical" evidence="1">
    <location>
        <begin position="12"/>
        <end position="33"/>
    </location>
</feature>
<keyword evidence="3" id="KW-1185">Reference proteome</keyword>
<sequence length="36" mass="4089">MGSVTKPFRSHWIMLVELELTVLLSFKMVPVTALTL</sequence>
<name>A0AAW0KDF4_QUESU</name>
<evidence type="ECO:0000256" key="1">
    <source>
        <dbReference type="SAM" id="Phobius"/>
    </source>
</evidence>
<dbReference type="AlphaFoldDB" id="A0AAW0KDF4"/>